<keyword evidence="3" id="KW-1185">Reference proteome</keyword>
<dbReference type="EMBL" id="BRXY01000396">
    <property type="protein sequence ID" value="GMH92227.1"/>
    <property type="molecule type" value="Genomic_DNA"/>
</dbReference>
<dbReference type="Proteomes" id="UP001165085">
    <property type="component" value="Unassembled WGS sequence"/>
</dbReference>
<evidence type="ECO:0000256" key="1">
    <source>
        <dbReference type="SAM" id="SignalP"/>
    </source>
</evidence>
<dbReference type="OrthoDB" id="189528at2759"/>
<gene>
    <name evidence="2" type="ORF">TrST_g13332</name>
</gene>
<sequence>MKFAAALLLAIPAVMATSPKLRASKTFTVEGDEPCCVDECTVDGEEKYYSIDTRHDLCGECCMKPEDYNLYHIFERGLEKAPDGDNSPCTTLGFPKYTETVTHGALKIKMTLDLYDHADEEPAKLCGPHVHFAIMEDGDCPNGTTLCQEGGEDSCCTQGEMCIPNVGCRC</sequence>
<reference evidence="3" key="1">
    <citation type="journal article" date="2023" name="Commun. Biol.">
        <title>Genome analysis of Parmales, the sister group of diatoms, reveals the evolutionary specialization of diatoms from phago-mixotrophs to photoautotrophs.</title>
        <authorList>
            <person name="Ban H."/>
            <person name="Sato S."/>
            <person name="Yoshikawa S."/>
            <person name="Yamada K."/>
            <person name="Nakamura Y."/>
            <person name="Ichinomiya M."/>
            <person name="Sato N."/>
            <person name="Blanc-Mathieu R."/>
            <person name="Endo H."/>
            <person name="Kuwata A."/>
            <person name="Ogata H."/>
        </authorList>
    </citation>
    <scope>NUCLEOTIDE SEQUENCE [LARGE SCALE GENOMIC DNA]</scope>
    <source>
        <strain evidence="3">NIES 3701</strain>
    </source>
</reference>
<name>A0A9W7BR66_9STRA</name>
<accession>A0A9W7BR66</accession>
<comment type="caution">
    <text evidence="2">The sequence shown here is derived from an EMBL/GenBank/DDBJ whole genome shotgun (WGS) entry which is preliminary data.</text>
</comment>
<protein>
    <submittedName>
        <fullName evidence="2">Uncharacterized protein</fullName>
    </submittedName>
</protein>
<evidence type="ECO:0000313" key="3">
    <source>
        <dbReference type="Proteomes" id="UP001165085"/>
    </source>
</evidence>
<keyword evidence="1" id="KW-0732">Signal</keyword>
<evidence type="ECO:0000313" key="2">
    <source>
        <dbReference type="EMBL" id="GMH92227.1"/>
    </source>
</evidence>
<feature type="signal peptide" evidence="1">
    <location>
        <begin position="1"/>
        <end position="16"/>
    </location>
</feature>
<dbReference type="AlphaFoldDB" id="A0A9W7BR66"/>
<proteinExistence type="predicted"/>
<feature type="chain" id="PRO_5040982895" evidence="1">
    <location>
        <begin position="17"/>
        <end position="170"/>
    </location>
</feature>
<organism evidence="2 3">
    <name type="scientific">Triparma strigata</name>
    <dbReference type="NCBI Taxonomy" id="1606541"/>
    <lineage>
        <taxon>Eukaryota</taxon>
        <taxon>Sar</taxon>
        <taxon>Stramenopiles</taxon>
        <taxon>Ochrophyta</taxon>
        <taxon>Bolidophyceae</taxon>
        <taxon>Parmales</taxon>
        <taxon>Triparmaceae</taxon>
        <taxon>Triparma</taxon>
    </lineage>
</organism>